<comment type="similarity">
    <text evidence="1">Belongs to the UPF0337 (CsbD) family.</text>
</comment>
<dbReference type="PANTHER" id="PTHR34977:SF1">
    <property type="entry name" value="UPF0337 PROTEIN YJBJ"/>
    <property type="match status" value="1"/>
</dbReference>
<dbReference type="SUPFAM" id="SSF69047">
    <property type="entry name" value="Hypothetical protein YjbJ"/>
    <property type="match status" value="1"/>
</dbReference>
<evidence type="ECO:0000313" key="3">
    <source>
        <dbReference type="EMBL" id="ASD27696.1"/>
    </source>
</evidence>
<proteinExistence type="inferred from homology"/>
<dbReference type="PANTHER" id="PTHR34977">
    <property type="entry name" value="UPF0337 PROTEIN YJBJ"/>
    <property type="match status" value="1"/>
</dbReference>
<evidence type="ECO:0000313" key="4">
    <source>
        <dbReference type="Proteomes" id="UP000197024"/>
    </source>
</evidence>
<reference evidence="3 4" key="2">
    <citation type="submission" date="2017-06" db="EMBL/GenBank/DDBJ databases">
        <authorList>
            <person name="Kim H.J."/>
            <person name="Triplett B.A."/>
        </authorList>
    </citation>
    <scope>NUCLEOTIDE SEQUENCE [LARGE SCALE GENOMIC DNA]</scope>
    <source>
        <strain evidence="3 4">BZC3</strain>
    </source>
</reference>
<dbReference type="Gene3D" id="1.10.1470.10">
    <property type="entry name" value="YjbJ"/>
    <property type="match status" value="1"/>
</dbReference>
<dbReference type="Proteomes" id="UP000197024">
    <property type="component" value="Chromosome"/>
</dbReference>
<name>A0A1Z3LZZ5_BREDI</name>
<accession>A0A1Z3LZZ5</accession>
<dbReference type="EMBL" id="CP021995">
    <property type="protein sequence ID" value="ASD27696.1"/>
    <property type="molecule type" value="Genomic_DNA"/>
</dbReference>
<feature type="domain" description="CsbD-like" evidence="2">
    <location>
        <begin position="5"/>
        <end position="56"/>
    </location>
</feature>
<evidence type="ECO:0000256" key="1">
    <source>
        <dbReference type="ARBA" id="ARBA00009129"/>
    </source>
</evidence>
<dbReference type="STRING" id="293.GCA_000988015_00020"/>
<dbReference type="InterPro" id="IPR050423">
    <property type="entry name" value="UPF0337_stress_rsp"/>
</dbReference>
<evidence type="ECO:0000259" key="2">
    <source>
        <dbReference type="Pfam" id="PF05532"/>
    </source>
</evidence>
<organism evidence="3 4">
    <name type="scientific">Brevundimonas diminuta</name>
    <name type="common">Pseudomonas diminuta</name>
    <dbReference type="NCBI Taxonomy" id="293"/>
    <lineage>
        <taxon>Bacteria</taxon>
        <taxon>Pseudomonadati</taxon>
        <taxon>Pseudomonadota</taxon>
        <taxon>Alphaproteobacteria</taxon>
        <taxon>Caulobacterales</taxon>
        <taxon>Caulobacteraceae</taxon>
        <taxon>Brevundimonas</taxon>
    </lineage>
</organism>
<dbReference type="AlphaFoldDB" id="A0A1Z3LZZ5"/>
<dbReference type="RefSeq" id="WP_088411277.1">
    <property type="nucleotide sequence ID" value="NZ_CP021995.1"/>
</dbReference>
<sequence>MPDHDRIEGAAKNMGGKLKEAAGKLTGDEKLKAEGRADQVAGKVQNAVGGVKDALKGERG</sequence>
<protein>
    <submittedName>
        <fullName evidence="3">CsbD family protein</fullName>
    </submittedName>
</protein>
<gene>
    <name evidence="3" type="ORF">CD943_12825</name>
</gene>
<dbReference type="InterPro" id="IPR036629">
    <property type="entry name" value="YjbJ_sf"/>
</dbReference>
<dbReference type="Pfam" id="PF05532">
    <property type="entry name" value="CsbD"/>
    <property type="match status" value="1"/>
</dbReference>
<reference evidence="3 4" key="1">
    <citation type="submission" date="2017-06" db="EMBL/GenBank/DDBJ databases">
        <title>Biodegradation of gentamicin by bacterial consortia AMQD4 in synthetic medium and raw gentamicin sewage.</title>
        <authorList>
            <person name="Chang H."/>
            <person name="Feng Y."/>
            <person name="Li Z."/>
            <person name="Xue J."/>
            <person name="Cheng D."/>
        </authorList>
    </citation>
    <scope>NUCLEOTIDE SEQUENCE [LARGE SCALE GENOMIC DNA]</scope>
    <source>
        <strain evidence="3 4">BZC3</strain>
    </source>
</reference>
<dbReference type="InterPro" id="IPR008462">
    <property type="entry name" value="CsbD"/>
</dbReference>